<reference evidence="1 2" key="1">
    <citation type="journal article" date="2021" name="Nat. Plants">
        <title>The Taxus genome provides insights into paclitaxel biosynthesis.</title>
        <authorList>
            <person name="Xiong X."/>
            <person name="Gou J."/>
            <person name="Liao Q."/>
            <person name="Li Y."/>
            <person name="Zhou Q."/>
            <person name="Bi G."/>
            <person name="Li C."/>
            <person name="Du R."/>
            <person name="Wang X."/>
            <person name="Sun T."/>
            <person name="Guo L."/>
            <person name="Liang H."/>
            <person name="Lu P."/>
            <person name="Wu Y."/>
            <person name="Zhang Z."/>
            <person name="Ro D.K."/>
            <person name="Shang Y."/>
            <person name="Huang S."/>
            <person name="Yan J."/>
        </authorList>
    </citation>
    <scope>NUCLEOTIDE SEQUENCE [LARGE SCALE GENOMIC DNA]</scope>
    <source>
        <strain evidence="1">Ta-2019</strain>
    </source>
</reference>
<sequence length="158" mass="17669">AYKMAQFQIEKAQAPFNGQSQTKVHLSCFKYGPDKYLTVNNGCSCVHVEKVKLETAAPSPTSIQAWFVIHLGNGNDEINIRSAEDRNKYLSVVDGQVKVAASAFIWTREALDEDAGDYLLHPKTDTNYSLEARTLDDIKITKTTNIQDSQKWNFLPAA</sequence>
<evidence type="ECO:0000313" key="2">
    <source>
        <dbReference type="Proteomes" id="UP000824469"/>
    </source>
</evidence>
<accession>A0AA38GQJ7</accession>
<comment type="caution">
    <text evidence="1">The sequence shown here is derived from an EMBL/GenBank/DDBJ whole genome shotgun (WGS) entry which is preliminary data.</text>
</comment>
<keyword evidence="2" id="KW-1185">Reference proteome</keyword>
<dbReference type="EMBL" id="JAHRHJ020000002">
    <property type="protein sequence ID" value="KAH9324825.1"/>
    <property type="molecule type" value="Genomic_DNA"/>
</dbReference>
<evidence type="ECO:0000313" key="1">
    <source>
        <dbReference type="EMBL" id="KAH9324825.1"/>
    </source>
</evidence>
<dbReference type="InterPro" id="IPR035992">
    <property type="entry name" value="Ricin_B-like_lectins"/>
</dbReference>
<dbReference type="Proteomes" id="UP000824469">
    <property type="component" value="Unassembled WGS sequence"/>
</dbReference>
<protein>
    <submittedName>
        <fullName evidence="1">Uncharacterized protein</fullName>
    </submittedName>
</protein>
<feature type="non-terminal residue" evidence="1">
    <location>
        <position position="158"/>
    </location>
</feature>
<name>A0AA38GQJ7_TAXCH</name>
<proteinExistence type="predicted"/>
<gene>
    <name evidence="1" type="ORF">KI387_005003</name>
</gene>
<dbReference type="SUPFAM" id="SSF50370">
    <property type="entry name" value="Ricin B-like lectins"/>
    <property type="match status" value="1"/>
</dbReference>
<dbReference type="AlphaFoldDB" id="A0AA38GQJ7"/>
<organism evidence="1 2">
    <name type="scientific">Taxus chinensis</name>
    <name type="common">Chinese yew</name>
    <name type="synonym">Taxus wallichiana var. chinensis</name>
    <dbReference type="NCBI Taxonomy" id="29808"/>
    <lineage>
        <taxon>Eukaryota</taxon>
        <taxon>Viridiplantae</taxon>
        <taxon>Streptophyta</taxon>
        <taxon>Embryophyta</taxon>
        <taxon>Tracheophyta</taxon>
        <taxon>Spermatophyta</taxon>
        <taxon>Pinopsida</taxon>
        <taxon>Pinidae</taxon>
        <taxon>Conifers II</taxon>
        <taxon>Cupressales</taxon>
        <taxon>Taxaceae</taxon>
        <taxon>Taxus</taxon>
    </lineage>
</organism>